<keyword evidence="4" id="KW-1185">Reference proteome</keyword>
<evidence type="ECO:0000313" key="4">
    <source>
        <dbReference type="Proteomes" id="UP000683428"/>
    </source>
</evidence>
<sequence length="215" mass="23236">MGAATRFCLVRHGETPWNAERRIQGQTDIGLSDTGQAQAALAGRALAGQPVAALYSSDLTRARSTAERIGACLGLAPVLAPQFRERRYGIFEGLTYDEARAQHPEAYRAFEIRDPAYGVPGGGESLVQMRARVAPALEALAQAHPGGLVVLVTHGGVLDILNRYLRALPLEAPRDFQIPNAGFNWVRREGEGWVVEAWACTEHLQPGSLDELANA</sequence>
<evidence type="ECO:0000313" key="3">
    <source>
        <dbReference type="EMBL" id="QWT49938.1"/>
    </source>
</evidence>
<dbReference type="EMBL" id="CP064782">
    <property type="protein sequence ID" value="QWT49938.1"/>
    <property type="molecule type" value="Genomic_DNA"/>
</dbReference>
<dbReference type="InterPro" id="IPR050275">
    <property type="entry name" value="PGM_Phosphatase"/>
</dbReference>
<dbReference type="PANTHER" id="PTHR48100">
    <property type="entry name" value="BROAD-SPECIFICITY PHOSPHATASE YOR283W-RELATED"/>
    <property type="match status" value="1"/>
</dbReference>
<dbReference type="AlphaFoldDB" id="A0A975XVK2"/>
<dbReference type="GO" id="GO:0005829">
    <property type="term" value="C:cytosol"/>
    <property type="evidence" value="ECO:0007669"/>
    <property type="project" value="TreeGrafter"/>
</dbReference>
<dbReference type="PANTHER" id="PTHR48100:SF44">
    <property type="entry name" value="PHOSPHATASE C1620.13-RELATED"/>
    <property type="match status" value="1"/>
</dbReference>
<feature type="binding site" evidence="2">
    <location>
        <begin position="85"/>
        <end position="88"/>
    </location>
    <ligand>
        <name>substrate</name>
    </ligand>
</feature>
<dbReference type="InterPro" id="IPR013078">
    <property type="entry name" value="His_Pase_superF_clade-1"/>
</dbReference>
<dbReference type="Proteomes" id="UP000683428">
    <property type="component" value="Chromosome"/>
</dbReference>
<proteinExistence type="predicted"/>
<dbReference type="KEGG" id="aiq:Azoinq_04860"/>
<dbReference type="RefSeq" id="WP_216131663.1">
    <property type="nucleotide sequence ID" value="NZ_CP064782.1"/>
</dbReference>
<feature type="binding site" evidence="2">
    <location>
        <position position="61"/>
    </location>
    <ligand>
        <name>substrate</name>
    </ligand>
</feature>
<accession>A0A975XVK2</accession>
<name>A0A975XVK2_9RHOO</name>
<feature type="binding site" evidence="2">
    <location>
        <begin position="11"/>
        <end position="18"/>
    </location>
    <ligand>
        <name>substrate</name>
    </ligand>
</feature>
<dbReference type="CDD" id="cd07067">
    <property type="entry name" value="HP_PGM_like"/>
    <property type="match status" value="1"/>
</dbReference>
<gene>
    <name evidence="3" type="ORF">Azoinq_04860</name>
</gene>
<reference evidence="3" key="1">
    <citation type="submission" date="2020-11" db="EMBL/GenBank/DDBJ databases">
        <title>Azospira inquinata sp. nov.</title>
        <authorList>
            <person name="Moe W.M."/>
            <person name="Mikes M.C."/>
        </authorList>
    </citation>
    <scope>NUCLEOTIDE SEQUENCE</scope>
    <source>
        <strain evidence="3">Azo-3</strain>
    </source>
</reference>
<dbReference type="PROSITE" id="PS00175">
    <property type="entry name" value="PG_MUTASE"/>
    <property type="match status" value="1"/>
</dbReference>
<evidence type="ECO:0000256" key="2">
    <source>
        <dbReference type="PIRSR" id="PIRSR613078-2"/>
    </source>
</evidence>
<protein>
    <submittedName>
        <fullName evidence="3">Histidine phosphatase family protein</fullName>
    </submittedName>
</protein>
<organism evidence="3 4">
    <name type="scientific">Azospira inquinata</name>
    <dbReference type="NCBI Taxonomy" id="2785627"/>
    <lineage>
        <taxon>Bacteria</taxon>
        <taxon>Pseudomonadati</taxon>
        <taxon>Pseudomonadota</taxon>
        <taxon>Betaproteobacteria</taxon>
        <taxon>Rhodocyclales</taxon>
        <taxon>Rhodocyclaceae</taxon>
        <taxon>Azospira</taxon>
    </lineage>
</organism>
<feature type="active site" description="Tele-phosphohistidine intermediate" evidence="1">
    <location>
        <position position="12"/>
    </location>
</feature>
<feature type="active site" description="Proton donor/acceptor" evidence="1">
    <location>
        <position position="85"/>
    </location>
</feature>
<dbReference type="Pfam" id="PF00300">
    <property type="entry name" value="His_Phos_1"/>
    <property type="match status" value="1"/>
</dbReference>
<dbReference type="InterPro" id="IPR001345">
    <property type="entry name" value="PG/BPGM_mutase_AS"/>
</dbReference>
<evidence type="ECO:0000256" key="1">
    <source>
        <dbReference type="PIRSR" id="PIRSR613078-1"/>
    </source>
</evidence>
<dbReference type="SMART" id="SM00855">
    <property type="entry name" value="PGAM"/>
    <property type="match status" value="1"/>
</dbReference>
<dbReference type="GO" id="GO:0016791">
    <property type="term" value="F:phosphatase activity"/>
    <property type="evidence" value="ECO:0007669"/>
    <property type="project" value="TreeGrafter"/>
</dbReference>